<evidence type="ECO:0000313" key="1">
    <source>
        <dbReference type="EMBL" id="KAK9081355.1"/>
    </source>
</evidence>
<keyword evidence="2" id="KW-1185">Reference proteome</keyword>
<reference evidence="1 2" key="1">
    <citation type="submission" date="2024-01" db="EMBL/GenBank/DDBJ databases">
        <title>Genome assemblies of Stephania.</title>
        <authorList>
            <person name="Yang L."/>
        </authorList>
    </citation>
    <scope>NUCLEOTIDE SEQUENCE [LARGE SCALE GENOMIC DNA]</scope>
    <source>
        <strain evidence="1">YNDBR</strain>
        <tissue evidence="1">Leaf</tissue>
    </source>
</reference>
<evidence type="ECO:0000313" key="2">
    <source>
        <dbReference type="Proteomes" id="UP001420932"/>
    </source>
</evidence>
<sequence length="52" mass="6131">MLMDTLILLKDDSFLSLYKERECIKFYLEQRLEHLQVVFCCISSLLFSQGLG</sequence>
<dbReference type="EMBL" id="JBBNAF010000055">
    <property type="protein sequence ID" value="KAK9081355.1"/>
    <property type="molecule type" value="Genomic_DNA"/>
</dbReference>
<protein>
    <submittedName>
        <fullName evidence="1">Uncharacterized protein</fullName>
    </submittedName>
</protein>
<comment type="caution">
    <text evidence="1">The sequence shown here is derived from an EMBL/GenBank/DDBJ whole genome shotgun (WGS) entry which is preliminary data.</text>
</comment>
<accession>A0AAP0DUI6</accession>
<gene>
    <name evidence="1" type="ORF">Syun_031134</name>
</gene>
<dbReference type="AlphaFoldDB" id="A0AAP0DUI6"/>
<name>A0AAP0DUI6_9MAGN</name>
<proteinExistence type="predicted"/>
<organism evidence="1 2">
    <name type="scientific">Stephania yunnanensis</name>
    <dbReference type="NCBI Taxonomy" id="152371"/>
    <lineage>
        <taxon>Eukaryota</taxon>
        <taxon>Viridiplantae</taxon>
        <taxon>Streptophyta</taxon>
        <taxon>Embryophyta</taxon>
        <taxon>Tracheophyta</taxon>
        <taxon>Spermatophyta</taxon>
        <taxon>Magnoliopsida</taxon>
        <taxon>Ranunculales</taxon>
        <taxon>Menispermaceae</taxon>
        <taxon>Menispermoideae</taxon>
        <taxon>Cissampelideae</taxon>
        <taxon>Stephania</taxon>
    </lineage>
</organism>
<dbReference type="Proteomes" id="UP001420932">
    <property type="component" value="Unassembled WGS sequence"/>
</dbReference>